<sequence>QNETDSSTKGSSRFVEQNASECFDVFKVEENLDGSRDHIDDKKPTTTARIPTIQTYKNEQEKKHEMEYSASSKAMCQSSFCRFCVNHFHN</sequence>
<proteinExistence type="predicted"/>
<comment type="caution">
    <text evidence="1">The sequence shown here is derived from an EMBL/GenBank/DDBJ whole genome shotgun (WGS) entry which is preliminary data.</text>
</comment>
<feature type="non-terminal residue" evidence="1">
    <location>
        <position position="1"/>
    </location>
</feature>
<feature type="non-terminal residue" evidence="1">
    <location>
        <position position="90"/>
    </location>
</feature>
<evidence type="ECO:0000313" key="1">
    <source>
        <dbReference type="EMBL" id="CAF1531961.1"/>
    </source>
</evidence>
<accession>A0A815V9S5</accession>
<dbReference type="AlphaFoldDB" id="A0A815V9S5"/>
<dbReference type="EMBL" id="CAJNOO010020230">
    <property type="protein sequence ID" value="CAF1531961.1"/>
    <property type="molecule type" value="Genomic_DNA"/>
</dbReference>
<protein>
    <submittedName>
        <fullName evidence="1">Uncharacterized protein</fullName>
    </submittedName>
</protein>
<name>A0A815V9S5_9BILA</name>
<reference evidence="1" key="1">
    <citation type="submission" date="2021-02" db="EMBL/GenBank/DDBJ databases">
        <authorList>
            <person name="Nowell W R."/>
        </authorList>
    </citation>
    <scope>NUCLEOTIDE SEQUENCE</scope>
</reference>
<organism evidence="1 2">
    <name type="scientific">Rotaria sordida</name>
    <dbReference type="NCBI Taxonomy" id="392033"/>
    <lineage>
        <taxon>Eukaryota</taxon>
        <taxon>Metazoa</taxon>
        <taxon>Spiralia</taxon>
        <taxon>Gnathifera</taxon>
        <taxon>Rotifera</taxon>
        <taxon>Eurotatoria</taxon>
        <taxon>Bdelloidea</taxon>
        <taxon>Philodinida</taxon>
        <taxon>Philodinidae</taxon>
        <taxon>Rotaria</taxon>
    </lineage>
</organism>
<gene>
    <name evidence="1" type="ORF">RFH988_LOCUS39503</name>
</gene>
<evidence type="ECO:0000313" key="2">
    <source>
        <dbReference type="Proteomes" id="UP000663882"/>
    </source>
</evidence>
<dbReference type="Proteomes" id="UP000663882">
    <property type="component" value="Unassembled WGS sequence"/>
</dbReference>